<accession>D7CLB3</accession>
<sequence length="110" mass="12716">MSAIIDVGTSEFVEEVLTSQLPVLVVFRAPWCGFCQLMNRVLEAIARDYDGRLKVVRVNADENRNLAAWYEVYAVPETILFVDGHEQQRITGYRERDELARMINRVIFHA</sequence>
<dbReference type="InterPro" id="IPR005746">
    <property type="entry name" value="Thioredoxin"/>
</dbReference>
<dbReference type="InterPro" id="IPR013766">
    <property type="entry name" value="Thioredoxin_domain"/>
</dbReference>
<dbReference type="OrthoDB" id="411356at2"/>
<protein>
    <recommendedName>
        <fullName evidence="6">Thioredoxin</fullName>
    </recommendedName>
</protein>
<comment type="similarity">
    <text evidence="1 6">Belongs to the thioredoxin family.</text>
</comment>
<evidence type="ECO:0000313" key="9">
    <source>
        <dbReference type="EMBL" id="ADI01498.1"/>
    </source>
</evidence>
<organism evidence="9 10">
    <name type="scientific">Syntrophothermus lipocalidus (strain DSM 12680 / TGB-C1)</name>
    <dbReference type="NCBI Taxonomy" id="643648"/>
    <lineage>
        <taxon>Bacteria</taxon>
        <taxon>Bacillati</taxon>
        <taxon>Bacillota</taxon>
        <taxon>Clostridia</taxon>
        <taxon>Eubacteriales</taxon>
        <taxon>Syntrophomonadaceae</taxon>
        <taxon>Syntrophothermus</taxon>
    </lineage>
</organism>
<keyword evidence="10" id="KW-1185">Reference proteome</keyword>
<keyword evidence="2" id="KW-0813">Transport</keyword>
<evidence type="ECO:0000256" key="4">
    <source>
        <dbReference type="ARBA" id="ARBA00023157"/>
    </source>
</evidence>
<dbReference type="PIRSF" id="PIRSF000077">
    <property type="entry name" value="Thioredoxin"/>
    <property type="match status" value="1"/>
</dbReference>
<evidence type="ECO:0000256" key="3">
    <source>
        <dbReference type="ARBA" id="ARBA00022982"/>
    </source>
</evidence>
<dbReference type="PANTHER" id="PTHR45663:SF11">
    <property type="entry name" value="GEO12009P1"/>
    <property type="match status" value="1"/>
</dbReference>
<dbReference type="AlphaFoldDB" id="D7CLB3"/>
<dbReference type="SUPFAM" id="SSF52833">
    <property type="entry name" value="Thioredoxin-like"/>
    <property type="match status" value="1"/>
</dbReference>
<keyword evidence="5 7" id="KW-0676">Redox-active center</keyword>
<evidence type="ECO:0000256" key="6">
    <source>
        <dbReference type="PIRNR" id="PIRNR000077"/>
    </source>
</evidence>
<dbReference type="RefSeq" id="WP_013174900.1">
    <property type="nucleotide sequence ID" value="NC_014220.1"/>
</dbReference>
<reference evidence="9 10" key="2">
    <citation type="journal article" date="2010" name="Stand. Genomic Sci.">
        <title>Complete genome sequence of Syntrophothermus lipocalidus type strain (TGB-C1).</title>
        <authorList>
            <person name="Djao O.D."/>
            <person name="Zhang X."/>
            <person name="Lucas S."/>
            <person name="Lapidus A."/>
            <person name="Del Rio T.G."/>
            <person name="Nolan M."/>
            <person name="Tice H."/>
            <person name="Cheng J.F."/>
            <person name="Han C."/>
            <person name="Tapia R."/>
            <person name="Goodwin L."/>
            <person name="Pitluck S."/>
            <person name="Liolios K."/>
            <person name="Ivanova N."/>
            <person name="Mavromatis K."/>
            <person name="Mikhailova N."/>
            <person name="Ovchinnikova G."/>
            <person name="Pati A."/>
            <person name="Brambilla E."/>
            <person name="Chen A."/>
            <person name="Palaniappan K."/>
            <person name="Land M."/>
            <person name="Hauser L."/>
            <person name="Chang Y.J."/>
            <person name="Jeffries C.D."/>
            <person name="Rohde M."/>
            <person name="Sikorski J."/>
            <person name="Spring S."/>
            <person name="Goker M."/>
            <person name="Detter J.C."/>
            <person name="Woyke T."/>
            <person name="Bristow J."/>
            <person name="Eisen J.A."/>
            <person name="Markowitz V."/>
            <person name="Hugenholtz P."/>
            <person name="Kyrpides N.C."/>
            <person name="Klenk H.P."/>
        </authorList>
    </citation>
    <scope>NUCLEOTIDE SEQUENCE [LARGE SCALE GENOMIC DNA]</scope>
    <source>
        <strain evidence="10">DSM 12680 / TGB-C1</strain>
    </source>
</reference>
<dbReference type="EMBL" id="CP002048">
    <property type="protein sequence ID" value="ADI01498.1"/>
    <property type="molecule type" value="Genomic_DNA"/>
</dbReference>
<keyword evidence="3" id="KW-0249">Electron transport</keyword>
<dbReference type="GO" id="GO:0015035">
    <property type="term" value="F:protein-disulfide reductase activity"/>
    <property type="evidence" value="ECO:0007669"/>
    <property type="project" value="InterPro"/>
</dbReference>
<evidence type="ECO:0000256" key="7">
    <source>
        <dbReference type="PIRSR" id="PIRSR000077-4"/>
    </source>
</evidence>
<dbReference type="HOGENOM" id="CLU_090389_10_2_9"/>
<evidence type="ECO:0000313" key="10">
    <source>
        <dbReference type="Proteomes" id="UP000000378"/>
    </source>
</evidence>
<dbReference type="STRING" id="643648.Slip_0718"/>
<feature type="domain" description="Thioredoxin" evidence="8">
    <location>
        <begin position="1"/>
        <end position="108"/>
    </location>
</feature>
<keyword evidence="4 7" id="KW-1015">Disulfide bond</keyword>
<dbReference type="PROSITE" id="PS51352">
    <property type="entry name" value="THIOREDOXIN_2"/>
    <property type="match status" value="1"/>
</dbReference>
<dbReference type="InterPro" id="IPR036249">
    <property type="entry name" value="Thioredoxin-like_sf"/>
</dbReference>
<dbReference type="Gene3D" id="3.40.30.10">
    <property type="entry name" value="Glutaredoxin"/>
    <property type="match status" value="1"/>
</dbReference>
<dbReference type="Proteomes" id="UP000000378">
    <property type="component" value="Chromosome"/>
</dbReference>
<evidence type="ECO:0000256" key="2">
    <source>
        <dbReference type="ARBA" id="ARBA00022448"/>
    </source>
</evidence>
<dbReference type="Pfam" id="PF00085">
    <property type="entry name" value="Thioredoxin"/>
    <property type="match status" value="1"/>
</dbReference>
<dbReference type="GO" id="GO:0005737">
    <property type="term" value="C:cytoplasm"/>
    <property type="evidence" value="ECO:0007669"/>
    <property type="project" value="TreeGrafter"/>
</dbReference>
<dbReference type="PANTHER" id="PTHR45663">
    <property type="entry name" value="GEO12009P1"/>
    <property type="match status" value="1"/>
</dbReference>
<proteinExistence type="inferred from homology"/>
<gene>
    <name evidence="9" type="ordered locus">Slip_0718</name>
</gene>
<name>D7CLB3_SYNLT</name>
<evidence type="ECO:0000256" key="5">
    <source>
        <dbReference type="ARBA" id="ARBA00023284"/>
    </source>
</evidence>
<feature type="disulfide bond" description="Redox-active" evidence="7">
    <location>
        <begin position="32"/>
        <end position="35"/>
    </location>
</feature>
<dbReference type="CDD" id="cd02947">
    <property type="entry name" value="TRX_family"/>
    <property type="match status" value="1"/>
</dbReference>
<evidence type="ECO:0000256" key="1">
    <source>
        <dbReference type="ARBA" id="ARBA00008987"/>
    </source>
</evidence>
<dbReference type="KEGG" id="slp:Slip_0718"/>
<dbReference type="eggNOG" id="COG3118">
    <property type="taxonomic scope" value="Bacteria"/>
</dbReference>
<evidence type="ECO:0000259" key="8">
    <source>
        <dbReference type="PROSITE" id="PS51352"/>
    </source>
</evidence>
<reference evidence="10" key="1">
    <citation type="journal article" date="2010" name="Stand. Genomic Sci.">
        <title>Complete genome sequence of Syntrophothermus lipocalidus type strain (TGB-C1T).</title>
        <authorList>
            <consortium name="US DOE Joint Genome Institute (JGI-PGF)"/>
            <person name="Djao O."/>
            <person name="Zhang X."/>
            <person name="Lucas S."/>
            <person name="Lapidus A."/>
            <person name="Glavina Del Rio T."/>
            <person name="Nolan M."/>
            <person name="Tice H."/>
            <person name="Cheng J."/>
            <person name="Han C."/>
            <person name="Tapia R."/>
            <person name="Goodwin L."/>
            <person name="Pitluck S."/>
            <person name="Liolios K."/>
            <person name="Ivanova N."/>
            <person name="Mavromatis K."/>
            <person name="Mikhailova N."/>
            <person name="Ovchinnikova G."/>
            <person name="Pati A."/>
            <person name="Brambilla E."/>
            <person name="Chen A."/>
            <person name="Palaniappan K."/>
            <person name="Land M."/>
            <person name="Hauser L."/>
            <person name="Chang Y."/>
            <person name="Jeffries C."/>
            <person name="Rohde M."/>
            <person name="Sikorski J."/>
            <person name="Spring S."/>
            <person name="Goker M."/>
            <person name="Detter J."/>
            <person name="Woyke T."/>
            <person name="Bristow J."/>
            <person name="Eisen J."/>
            <person name="Markowitz V."/>
            <person name="Hugenholtz P."/>
            <person name="Kyrpides N."/>
            <person name="Klenk H."/>
        </authorList>
    </citation>
    <scope>NUCLEOTIDE SEQUENCE [LARGE SCALE GENOMIC DNA]</scope>
    <source>
        <strain evidence="10">DSM 12680 / TGB-C1</strain>
    </source>
</reference>